<keyword evidence="5" id="KW-0804">Transcription</keyword>
<gene>
    <name evidence="8" type="ORF">HGI30_02135</name>
</gene>
<feature type="domain" description="RNA polymerase sigma factor 70 region 4 type 2" evidence="7">
    <location>
        <begin position="121"/>
        <end position="173"/>
    </location>
</feature>
<evidence type="ECO:0000313" key="9">
    <source>
        <dbReference type="Proteomes" id="UP000502136"/>
    </source>
</evidence>
<sequence>MRGKLDYLQHLGEGYDRGAVLEQLMERFGGDVWRFAFFLTGSREAADDVSQETFLAAYRSLYSFRGGEASAKSWLLKITRNKALHQLQGAFRRRVRLTGRPPASGAEPAAEQIHFARAERAELWTAVLALPLKLKEALLLDFHYGMSLREIAELTGVPEGTVKSRIHRAKKKLRAQLGGMDDGR</sequence>
<dbReference type="Proteomes" id="UP000502136">
    <property type="component" value="Chromosome"/>
</dbReference>
<dbReference type="InterPro" id="IPR013325">
    <property type="entry name" value="RNA_pol_sigma_r2"/>
</dbReference>
<dbReference type="GO" id="GO:0003677">
    <property type="term" value="F:DNA binding"/>
    <property type="evidence" value="ECO:0007669"/>
    <property type="project" value="UniProtKB-KW"/>
</dbReference>
<dbReference type="InterPro" id="IPR014284">
    <property type="entry name" value="RNA_pol_sigma-70_dom"/>
</dbReference>
<dbReference type="PANTHER" id="PTHR43133:SF8">
    <property type="entry name" value="RNA POLYMERASE SIGMA FACTOR HI_1459-RELATED"/>
    <property type="match status" value="1"/>
</dbReference>
<dbReference type="Pfam" id="PF08281">
    <property type="entry name" value="Sigma70_r4_2"/>
    <property type="match status" value="1"/>
</dbReference>
<evidence type="ECO:0000256" key="5">
    <source>
        <dbReference type="ARBA" id="ARBA00023163"/>
    </source>
</evidence>
<dbReference type="NCBIfam" id="TIGR02937">
    <property type="entry name" value="sigma70-ECF"/>
    <property type="match status" value="1"/>
</dbReference>
<keyword evidence="9" id="KW-1185">Reference proteome</keyword>
<keyword evidence="3" id="KW-0731">Sigma factor</keyword>
<keyword evidence="2" id="KW-0805">Transcription regulation</keyword>
<dbReference type="PANTHER" id="PTHR43133">
    <property type="entry name" value="RNA POLYMERASE ECF-TYPE SIGMA FACTO"/>
    <property type="match status" value="1"/>
</dbReference>
<dbReference type="EMBL" id="CP051428">
    <property type="protein sequence ID" value="QJC50506.1"/>
    <property type="molecule type" value="Genomic_DNA"/>
</dbReference>
<proteinExistence type="inferred from homology"/>
<keyword evidence="4" id="KW-0238">DNA-binding</keyword>
<evidence type="ECO:0000256" key="3">
    <source>
        <dbReference type="ARBA" id="ARBA00023082"/>
    </source>
</evidence>
<reference evidence="8 9" key="1">
    <citation type="submission" date="2020-04" db="EMBL/GenBank/DDBJ databases">
        <title>Novel Paenibacillus strain UniB2 isolated from commercial digestive syrup.</title>
        <authorList>
            <person name="Thorat V."/>
            <person name="Kirdat K."/>
            <person name="Tiwarekar B."/>
            <person name="Yadav A."/>
        </authorList>
    </citation>
    <scope>NUCLEOTIDE SEQUENCE [LARGE SCALE GENOMIC DNA]</scope>
    <source>
        <strain evidence="8 9">UniB2</strain>
    </source>
</reference>
<dbReference type="AlphaFoldDB" id="A0A6H2GTL2"/>
<dbReference type="Pfam" id="PF04542">
    <property type="entry name" value="Sigma70_r2"/>
    <property type="match status" value="1"/>
</dbReference>
<accession>A0A6H2GTL2</accession>
<dbReference type="InterPro" id="IPR007627">
    <property type="entry name" value="RNA_pol_sigma70_r2"/>
</dbReference>
<evidence type="ECO:0000256" key="2">
    <source>
        <dbReference type="ARBA" id="ARBA00023015"/>
    </source>
</evidence>
<dbReference type="InterPro" id="IPR013324">
    <property type="entry name" value="RNA_pol_sigma_r3/r4-like"/>
</dbReference>
<dbReference type="Gene3D" id="1.10.10.10">
    <property type="entry name" value="Winged helix-like DNA-binding domain superfamily/Winged helix DNA-binding domain"/>
    <property type="match status" value="1"/>
</dbReference>
<feature type="domain" description="RNA polymerase sigma-70 region 2" evidence="6">
    <location>
        <begin position="24"/>
        <end position="88"/>
    </location>
</feature>
<evidence type="ECO:0000256" key="4">
    <source>
        <dbReference type="ARBA" id="ARBA00023125"/>
    </source>
</evidence>
<dbReference type="RefSeq" id="WP_168906183.1">
    <property type="nucleotide sequence ID" value="NZ_CP051428.1"/>
</dbReference>
<dbReference type="InterPro" id="IPR039425">
    <property type="entry name" value="RNA_pol_sigma-70-like"/>
</dbReference>
<dbReference type="InterPro" id="IPR013249">
    <property type="entry name" value="RNA_pol_sigma70_r4_t2"/>
</dbReference>
<evidence type="ECO:0000259" key="7">
    <source>
        <dbReference type="Pfam" id="PF08281"/>
    </source>
</evidence>
<dbReference type="GO" id="GO:0006352">
    <property type="term" value="P:DNA-templated transcription initiation"/>
    <property type="evidence" value="ECO:0007669"/>
    <property type="project" value="InterPro"/>
</dbReference>
<organism evidence="8 9">
    <name type="scientific">Paenibacillus albicereus</name>
    <dbReference type="NCBI Taxonomy" id="2726185"/>
    <lineage>
        <taxon>Bacteria</taxon>
        <taxon>Bacillati</taxon>
        <taxon>Bacillota</taxon>
        <taxon>Bacilli</taxon>
        <taxon>Bacillales</taxon>
        <taxon>Paenibacillaceae</taxon>
        <taxon>Paenibacillus</taxon>
    </lineage>
</organism>
<comment type="similarity">
    <text evidence="1">Belongs to the sigma-70 factor family. ECF subfamily.</text>
</comment>
<dbReference type="GO" id="GO:0016987">
    <property type="term" value="F:sigma factor activity"/>
    <property type="evidence" value="ECO:0007669"/>
    <property type="project" value="UniProtKB-KW"/>
</dbReference>
<name>A0A6H2GTL2_9BACL</name>
<evidence type="ECO:0000259" key="6">
    <source>
        <dbReference type="Pfam" id="PF04542"/>
    </source>
</evidence>
<dbReference type="SUPFAM" id="SSF88659">
    <property type="entry name" value="Sigma3 and sigma4 domains of RNA polymerase sigma factors"/>
    <property type="match status" value="1"/>
</dbReference>
<dbReference type="InterPro" id="IPR036388">
    <property type="entry name" value="WH-like_DNA-bd_sf"/>
</dbReference>
<dbReference type="SUPFAM" id="SSF88946">
    <property type="entry name" value="Sigma2 domain of RNA polymerase sigma factors"/>
    <property type="match status" value="1"/>
</dbReference>
<protein>
    <submittedName>
        <fullName evidence="8">Sigma-70 family RNA polymerase sigma factor</fullName>
    </submittedName>
</protein>
<dbReference type="Gene3D" id="1.10.1740.10">
    <property type="match status" value="1"/>
</dbReference>
<evidence type="ECO:0000256" key="1">
    <source>
        <dbReference type="ARBA" id="ARBA00010641"/>
    </source>
</evidence>
<evidence type="ECO:0000313" key="8">
    <source>
        <dbReference type="EMBL" id="QJC50506.1"/>
    </source>
</evidence>
<dbReference type="CDD" id="cd06171">
    <property type="entry name" value="Sigma70_r4"/>
    <property type="match status" value="1"/>
</dbReference>
<dbReference type="KEGG" id="palr:HGI30_02135"/>